<dbReference type="PANTHER" id="PTHR18901">
    <property type="entry name" value="2-DEOXYGLUCOSE-6-PHOSPHATE PHOSPHATASE 2"/>
    <property type="match status" value="1"/>
</dbReference>
<dbReference type="NCBIfam" id="TIGR01509">
    <property type="entry name" value="HAD-SF-IA-v3"/>
    <property type="match status" value="1"/>
</dbReference>
<reference evidence="1 2" key="1">
    <citation type="journal article" date="2008" name="J. Bacteriol.">
        <title>'Candidatus Cloacamonas acidaminovorans': genome sequence reconstruction provides a first glimpse of a new bacterial division.</title>
        <authorList>
            <person name="Pelletier E."/>
            <person name="Kreimeyer A."/>
            <person name="Bocs S."/>
            <person name="Rouy Z."/>
            <person name="Gyapay G."/>
            <person name="Chouari R."/>
            <person name="Riviere D."/>
            <person name="Ganesan A."/>
            <person name="Daegelen P."/>
            <person name="Sghir A."/>
            <person name="Cohen G.N."/>
            <person name="Medigue C."/>
            <person name="Weissenbach J."/>
            <person name="Le Paslier D."/>
        </authorList>
    </citation>
    <scope>NUCLEOTIDE SEQUENCE [LARGE SCALE GENOMIC DNA]</scope>
    <source>
        <strain evidence="2">Evry</strain>
    </source>
</reference>
<dbReference type="SUPFAM" id="SSF56784">
    <property type="entry name" value="HAD-like"/>
    <property type="match status" value="1"/>
</dbReference>
<dbReference type="EMBL" id="CU466930">
    <property type="protein sequence ID" value="CAO80654.1"/>
    <property type="molecule type" value="Genomic_DNA"/>
</dbReference>
<dbReference type="STRING" id="459349.CLOAM0771"/>
<dbReference type="Gene3D" id="3.40.50.1000">
    <property type="entry name" value="HAD superfamily/HAD-like"/>
    <property type="match status" value="1"/>
</dbReference>
<evidence type="ECO:0000313" key="2">
    <source>
        <dbReference type="Proteomes" id="UP000002019"/>
    </source>
</evidence>
<dbReference type="NCBIfam" id="TIGR01549">
    <property type="entry name" value="HAD-SF-IA-v1"/>
    <property type="match status" value="1"/>
</dbReference>
<dbReference type="InterPro" id="IPR023214">
    <property type="entry name" value="HAD_sf"/>
</dbReference>
<dbReference type="HOGENOM" id="CLU_045011_13_1_0"/>
<dbReference type="Gene3D" id="1.10.150.240">
    <property type="entry name" value="Putative phosphatase, domain 2"/>
    <property type="match status" value="1"/>
</dbReference>
<dbReference type="InterPro" id="IPR036412">
    <property type="entry name" value="HAD-like_sf"/>
</dbReference>
<dbReference type="KEGG" id="caci:CLOAM0771"/>
<evidence type="ECO:0000313" key="1">
    <source>
        <dbReference type="EMBL" id="CAO80654.1"/>
    </source>
</evidence>
<dbReference type="SFLD" id="SFLDG01135">
    <property type="entry name" value="C1.5.6:_HAD__Beta-PGM__Phospha"/>
    <property type="match status" value="1"/>
</dbReference>
<dbReference type="PRINTS" id="PR00413">
    <property type="entry name" value="HADHALOGNASE"/>
</dbReference>
<accession>B0VH39</accession>
<dbReference type="Pfam" id="PF00702">
    <property type="entry name" value="Hydrolase"/>
    <property type="match status" value="1"/>
</dbReference>
<dbReference type="eggNOG" id="COG0637">
    <property type="taxonomic scope" value="Bacteria"/>
</dbReference>
<dbReference type="OrthoDB" id="9797743at2"/>
<sequence length="222" mass="25317">MNNFQAVIFDMDGTLIDSMQLWRNVDREFLHTRGLIVPPDLFAELPQGNSFIQTAQYFKDRFGLPDSPESIMQEWTKMVSKHYETDIMLKPGAVELLSCLQEKGIKIGLGTSNSLELAKKVLIRNSVWQYFQCAVTGDINLKGKPYPDIYLLAAERLEEKPENCLVIEDTLTGVQAGKSAGMTVFAIYDEDSSDQHSLIKEIVDGFYWDFKSLAEDLFRTWK</sequence>
<dbReference type="SFLD" id="SFLDG01129">
    <property type="entry name" value="C1.5:_HAD__Beta-PGM__Phosphata"/>
    <property type="match status" value="1"/>
</dbReference>
<dbReference type="InterPro" id="IPR023198">
    <property type="entry name" value="PGP-like_dom2"/>
</dbReference>
<keyword evidence="1" id="KW-0378">Hydrolase</keyword>
<proteinExistence type="predicted"/>
<organism evidence="1 2">
    <name type="scientific">Cloacimonas acidaminovorans (strain Evry)</name>
    <dbReference type="NCBI Taxonomy" id="459349"/>
    <lineage>
        <taxon>Bacteria</taxon>
        <taxon>Pseudomonadati</taxon>
        <taxon>Candidatus Cloacimonadota</taxon>
        <taxon>Candidatus Cloacimonadia</taxon>
        <taxon>Candidatus Cloacimonadales</taxon>
        <taxon>Candidatus Cloacimonadaceae</taxon>
        <taxon>Candidatus Cloacimonas</taxon>
    </lineage>
</organism>
<gene>
    <name evidence="1" type="ordered locus">CLOAM0771</name>
</gene>
<dbReference type="EC" id="3.6.1.1" evidence="1"/>
<keyword evidence="2" id="KW-1185">Reference proteome</keyword>
<dbReference type="AlphaFoldDB" id="B0VH39"/>
<dbReference type="RefSeq" id="WP_015424513.1">
    <property type="nucleotide sequence ID" value="NC_020449.1"/>
</dbReference>
<dbReference type="PANTHER" id="PTHR18901:SF38">
    <property type="entry name" value="PSEUDOURIDINE-5'-PHOSPHATASE"/>
    <property type="match status" value="1"/>
</dbReference>
<dbReference type="GO" id="GO:0004427">
    <property type="term" value="F:inorganic diphosphate phosphatase activity"/>
    <property type="evidence" value="ECO:0007669"/>
    <property type="project" value="UniProtKB-EC"/>
</dbReference>
<dbReference type="SFLD" id="SFLDS00003">
    <property type="entry name" value="Haloacid_Dehalogenase"/>
    <property type="match status" value="1"/>
</dbReference>
<dbReference type="CDD" id="cd07505">
    <property type="entry name" value="HAD_BPGM-like"/>
    <property type="match status" value="1"/>
</dbReference>
<dbReference type="Proteomes" id="UP000002019">
    <property type="component" value="Chromosome"/>
</dbReference>
<dbReference type="GO" id="GO:0016791">
    <property type="term" value="F:phosphatase activity"/>
    <property type="evidence" value="ECO:0007669"/>
    <property type="project" value="TreeGrafter"/>
</dbReference>
<name>B0VH39_CLOAI</name>
<protein>
    <submittedName>
        <fullName evidence="1">HAD-superfamily hydrolase, subfamily IA, variant 3:HAD-superfamily hydrolase, subfamily IA, variant 1</fullName>
        <ecNumber evidence="1">3.6.1.1</ecNumber>
    </submittedName>
</protein>
<dbReference type="InterPro" id="IPR006439">
    <property type="entry name" value="HAD-SF_hydro_IA"/>
</dbReference>